<feature type="domain" description="Peptidase M10 serralysin C-terminal" evidence="5">
    <location>
        <begin position="556"/>
        <end position="707"/>
    </location>
</feature>
<gene>
    <name evidence="6" type="ORF">E7811_14340</name>
</gene>
<dbReference type="AlphaFoldDB" id="A0A4V3V054"/>
<dbReference type="Pfam" id="PF08548">
    <property type="entry name" value="Peptidase_M10_C"/>
    <property type="match status" value="1"/>
</dbReference>
<dbReference type="PROSITE" id="PS00330">
    <property type="entry name" value="HEMOLYSIN_CALCIUM"/>
    <property type="match status" value="3"/>
</dbReference>
<dbReference type="Pfam" id="PF00353">
    <property type="entry name" value="HemolysinCabind"/>
    <property type="match status" value="3"/>
</dbReference>
<evidence type="ECO:0000256" key="1">
    <source>
        <dbReference type="ARBA" id="ARBA00001913"/>
    </source>
</evidence>
<accession>A0A4V3V054</accession>
<keyword evidence="4" id="KW-0677">Repeat</keyword>
<evidence type="ECO:0000259" key="5">
    <source>
        <dbReference type="Pfam" id="PF08548"/>
    </source>
</evidence>
<dbReference type="InterPro" id="IPR011049">
    <property type="entry name" value="Serralysin-like_metalloprot_C"/>
</dbReference>
<keyword evidence="3" id="KW-0964">Secreted</keyword>
<evidence type="ECO:0000256" key="4">
    <source>
        <dbReference type="ARBA" id="ARBA00022737"/>
    </source>
</evidence>
<dbReference type="InterPro" id="IPR018511">
    <property type="entry name" value="Hemolysin-typ_Ca-bd_CS"/>
</dbReference>
<dbReference type="GO" id="GO:0005509">
    <property type="term" value="F:calcium ion binding"/>
    <property type="evidence" value="ECO:0007669"/>
    <property type="project" value="InterPro"/>
</dbReference>
<dbReference type="Gene3D" id="2.150.10.10">
    <property type="entry name" value="Serralysin-like metalloprotease, C-terminal"/>
    <property type="match status" value="3"/>
</dbReference>
<comment type="subcellular location">
    <subcellularLocation>
        <location evidence="2">Secreted</location>
    </subcellularLocation>
</comment>
<keyword evidence="7" id="KW-1185">Reference proteome</keyword>
<dbReference type="EMBL" id="SSND01000004">
    <property type="protein sequence ID" value="THD82248.1"/>
    <property type="molecule type" value="Genomic_DNA"/>
</dbReference>
<reference evidence="6 7" key="1">
    <citation type="submission" date="2019-04" db="EMBL/GenBank/DDBJ databases">
        <title>Draft genome sequence of Gemmobacter aestuarii sp. nov.</title>
        <authorList>
            <person name="Hameed A."/>
            <person name="Lin S.-Y."/>
            <person name="Shahina M."/>
            <person name="Lai W.-A."/>
            <person name="Young C.-C."/>
        </authorList>
    </citation>
    <scope>NUCLEOTIDE SEQUENCE [LARGE SCALE GENOMIC DNA]</scope>
    <source>
        <strain evidence="6 7">CC-PW-75</strain>
    </source>
</reference>
<dbReference type="OrthoDB" id="419320at2"/>
<dbReference type="RefSeq" id="WP_136395356.1">
    <property type="nucleotide sequence ID" value="NZ_SSND01000004.1"/>
</dbReference>
<dbReference type="GO" id="GO:0005615">
    <property type="term" value="C:extracellular space"/>
    <property type="evidence" value="ECO:0007669"/>
    <property type="project" value="InterPro"/>
</dbReference>
<name>A0A4V3V054_9RHOB</name>
<dbReference type="PRINTS" id="PR00313">
    <property type="entry name" value="CABNDNGRPT"/>
</dbReference>
<evidence type="ECO:0000313" key="7">
    <source>
        <dbReference type="Proteomes" id="UP000309450"/>
    </source>
</evidence>
<evidence type="ECO:0000256" key="3">
    <source>
        <dbReference type="ARBA" id="ARBA00022525"/>
    </source>
</evidence>
<comment type="cofactor">
    <cofactor evidence="1">
        <name>Ca(2+)</name>
        <dbReference type="ChEBI" id="CHEBI:29108"/>
    </cofactor>
</comment>
<comment type="caution">
    <text evidence="6">The sequence shown here is derived from an EMBL/GenBank/DDBJ whole genome shotgun (WGS) entry which is preliminary data.</text>
</comment>
<evidence type="ECO:0000256" key="2">
    <source>
        <dbReference type="ARBA" id="ARBA00004613"/>
    </source>
</evidence>
<dbReference type="InterPro" id="IPR050557">
    <property type="entry name" value="RTX_toxin/Mannuronan_C5-epim"/>
</dbReference>
<dbReference type="PANTHER" id="PTHR38340:SF1">
    <property type="entry name" value="S-LAYER PROTEIN"/>
    <property type="match status" value="1"/>
</dbReference>
<dbReference type="PANTHER" id="PTHR38340">
    <property type="entry name" value="S-LAYER PROTEIN"/>
    <property type="match status" value="1"/>
</dbReference>
<dbReference type="SUPFAM" id="SSF51120">
    <property type="entry name" value="beta-Roll"/>
    <property type="match status" value="2"/>
</dbReference>
<sequence>MTIVLSPAEIIIPVSRFLGQYSPQLIPLANGNLLVSWADGSGRDLDGNILSGSGYTRRARILDENGNAVTGEFELHDTAFFPHPIAGITTLARADGGFMTLTAFTGPLTVTHYGPTGQPTGQTATIGFSPAGAGLAQTTQFISDDRRVVLMGSQEAIGTWNGNEGSIGHDLYLQIAGLNGTTQGGLIPLGFDITNSPYEWQLLDLRGDQAVLMHEVTNGFGLHDILVARPGQSAPTLLARHDLIDPEDPYRYEPLQFSHETPDGHFVMTRVKLLVDFPEGGGFVIREEHVEVLQFHGQTGGLMARRTVYTSDTPGGYAGSVRTLELDNGQFLLLYQDTAYLDGVLVNADLSRNGAPVEMTLDTGALRMQTQVVRLADGRVALAWDYDVSPTWDPVLRFVTITRDGHDYLVADPAGGRIEGMAGNDTLLGGVGTDTLVGGAGNDRFIVNSLADRIVETAGGGRDAIASAAISLDLNRYPHVEDAGLLGNAALNVFGNAGANALAGNAGANRIDGRGGADTMTGGAGNDIYVLDRPTDRVIEAAGGGSDRVVTGAFSINLGSFRHVENAGLAGTAALRLKGTAGDNALSGNGGANLIEGLAGRDRLNGAAGGDTLAGGRGADTLSGGRGADDFVFGNATAARGDRITDFRHLVDDIDLSAFMRGASFIGANRFSGDAAELRYDRGAGRLSGDADGDGRADWSLTLANKPLLTVEDFVL</sequence>
<dbReference type="InterPro" id="IPR013858">
    <property type="entry name" value="Peptidase_M10B_C"/>
</dbReference>
<dbReference type="Proteomes" id="UP000309450">
    <property type="component" value="Unassembled WGS sequence"/>
</dbReference>
<evidence type="ECO:0000313" key="6">
    <source>
        <dbReference type="EMBL" id="THD82248.1"/>
    </source>
</evidence>
<proteinExistence type="predicted"/>
<dbReference type="InterPro" id="IPR001343">
    <property type="entry name" value="Hemolysn_Ca-bd"/>
</dbReference>
<protein>
    <recommendedName>
        <fullName evidence="5">Peptidase M10 serralysin C-terminal domain-containing protein</fullName>
    </recommendedName>
</protein>
<organism evidence="6 7">
    <name type="scientific">Aliigemmobacter aestuarii</name>
    <dbReference type="NCBI Taxonomy" id="1445661"/>
    <lineage>
        <taxon>Bacteria</taxon>
        <taxon>Pseudomonadati</taxon>
        <taxon>Pseudomonadota</taxon>
        <taxon>Alphaproteobacteria</taxon>
        <taxon>Rhodobacterales</taxon>
        <taxon>Paracoccaceae</taxon>
        <taxon>Aliigemmobacter</taxon>
    </lineage>
</organism>